<dbReference type="Pfam" id="PF00132">
    <property type="entry name" value="Hexapep"/>
    <property type="match status" value="1"/>
</dbReference>
<dbReference type="SUPFAM" id="SSF51161">
    <property type="entry name" value="Trimeric LpxA-like enzymes"/>
    <property type="match status" value="1"/>
</dbReference>
<keyword evidence="1" id="KW-0012">Acyltransferase</keyword>
<dbReference type="GO" id="GO:0016746">
    <property type="term" value="F:acyltransferase activity"/>
    <property type="evidence" value="ECO:0007669"/>
    <property type="project" value="UniProtKB-KW"/>
</dbReference>
<dbReference type="InterPro" id="IPR051159">
    <property type="entry name" value="Hexapeptide_acetyltransf"/>
</dbReference>
<dbReference type="InterPro" id="IPR001451">
    <property type="entry name" value="Hexapep"/>
</dbReference>
<organism evidence="1 2">
    <name type="scientific">Rothia mucilaginosa</name>
    <dbReference type="NCBI Taxonomy" id="43675"/>
    <lineage>
        <taxon>Bacteria</taxon>
        <taxon>Bacillati</taxon>
        <taxon>Actinomycetota</taxon>
        <taxon>Actinomycetes</taxon>
        <taxon>Micrococcales</taxon>
        <taxon>Micrococcaceae</taxon>
        <taxon>Rothia</taxon>
    </lineage>
</organism>
<sequence>MGLNLSKIVTKMPSVRWHMADLLGKTLYSRAFGSFGSGTVLVRPLRMVGVENIYLGDQIAIYEDAWIASEAGGILRIGSGTYVGHRSHIHALSNVTIGKDCVFADNVMVNSGEHPLDSLHDVQPGGDIVIGDRVFLGQNVSVLGGVTIGDGAVIGAGAVVTRDIPANAVAVGIPATVIRVRSGEKQDA</sequence>
<dbReference type="OMA" id="FKHPETF"/>
<dbReference type="PANTHER" id="PTHR23416:SF78">
    <property type="entry name" value="LIPOPOLYSACCHARIDE BIOSYNTHESIS O-ACETYL TRANSFERASE WBBJ-RELATED"/>
    <property type="match status" value="1"/>
</dbReference>
<dbReference type="InterPro" id="IPR011004">
    <property type="entry name" value="Trimer_LpxA-like_sf"/>
</dbReference>
<dbReference type="InterPro" id="IPR018357">
    <property type="entry name" value="Hexapep_transf_CS"/>
</dbReference>
<protein>
    <submittedName>
        <fullName evidence="1">Acyltransferase</fullName>
    </submittedName>
</protein>
<dbReference type="CDD" id="cd04647">
    <property type="entry name" value="LbH_MAT_like"/>
    <property type="match status" value="1"/>
</dbReference>
<name>A0A2I1Z4D4_9MICC</name>
<dbReference type="Gene3D" id="2.160.10.10">
    <property type="entry name" value="Hexapeptide repeat proteins"/>
    <property type="match status" value="1"/>
</dbReference>
<dbReference type="AlphaFoldDB" id="A0A2I1Z4D4"/>
<evidence type="ECO:0000313" key="2">
    <source>
        <dbReference type="Proteomes" id="UP000770330"/>
    </source>
</evidence>
<keyword evidence="1" id="KW-0808">Transferase</keyword>
<evidence type="ECO:0000313" key="1">
    <source>
        <dbReference type="EMBL" id="MBF1656918.1"/>
    </source>
</evidence>
<dbReference type="RefSeq" id="WP_012904026.1">
    <property type="nucleotide sequence ID" value="NZ_CAJZIR010000001.1"/>
</dbReference>
<reference evidence="1" key="1">
    <citation type="submission" date="2020-04" db="EMBL/GenBank/DDBJ databases">
        <title>Deep metagenomics examines the oral microbiome during advanced dental caries in children, revealing novel taxa and co-occurrences with host molecules.</title>
        <authorList>
            <person name="Baker J.L."/>
            <person name="Morton J.T."/>
            <person name="Dinis M."/>
            <person name="Alvarez R."/>
            <person name="Tran N.C."/>
            <person name="Knight R."/>
            <person name="Edlund A."/>
        </authorList>
    </citation>
    <scope>NUCLEOTIDE SEQUENCE</scope>
    <source>
        <strain evidence="1">JCVI_39_bin.18</strain>
    </source>
</reference>
<comment type="caution">
    <text evidence="1">The sequence shown here is derived from an EMBL/GenBank/DDBJ whole genome shotgun (WGS) entry which is preliminary data.</text>
</comment>
<proteinExistence type="predicted"/>
<dbReference type="PANTHER" id="PTHR23416">
    <property type="entry name" value="SIALIC ACID SYNTHASE-RELATED"/>
    <property type="match status" value="1"/>
</dbReference>
<gene>
    <name evidence="1" type="ORF">HXO61_03165</name>
</gene>
<dbReference type="Proteomes" id="UP000770330">
    <property type="component" value="Unassembled WGS sequence"/>
</dbReference>
<dbReference type="PROSITE" id="PS00101">
    <property type="entry name" value="HEXAPEP_TRANSFERASES"/>
    <property type="match status" value="1"/>
</dbReference>
<accession>A0A2I1Z4D4</accession>
<dbReference type="EMBL" id="JABZXO010000005">
    <property type="protein sequence ID" value="MBF1656918.1"/>
    <property type="molecule type" value="Genomic_DNA"/>
</dbReference>